<dbReference type="Pfam" id="PF00439">
    <property type="entry name" value="Bromodomain"/>
    <property type="match status" value="1"/>
</dbReference>
<dbReference type="Proteomes" id="UP000024635">
    <property type="component" value="Unassembled WGS sequence"/>
</dbReference>
<dbReference type="GO" id="GO:0000978">
    <property type="term" value="F:RNA polymerase II cis-regulatory region sequence-specific DNA binding"/>
    <property type="evidence" value="ECO:0007669"/>
    <property type="project" value="TreeGrafter"/>
</dbReference>
<dbReference type="InterPro" id="IPR019787">
    <property type="entry name" value="Znf_PHD-finger"/>
</dbReference>
<comment type="caution">
    <text evidence="10">The sequence shown here is derived from an EMBL/GenBank/DDBJ whole genome shotgun (WGS) entry which is preliminary data.</text>
</comment>
<keyword evidence="11" id="KW-1185">Reference proteome</keyword>
<dbReference type="InterPro" id="IPR001487">
    <property type="entry name" value="Bromodomain"/>
</dbReference>
<dbReference type="PROSITE" id="PS50016">
    <property type="entry name" value="ZF_PHD_2"/>
    <property type="match status" value="2"/>
</dbReference>
<name>A0A016T7L8_9BILA</name>
<dbReference type="GO" id="GO:0008270">
    <property type="term" value="F:zinc ion binding"/>
    <property type="evidence" value="ECO:0007669"/>
    <property type="project" value="UniProtKB-KW"/>
</dbReference>
<dbReference type="SMART" id="SM00249">
    <property type="entry name" value="PHD"/>
    <property type="match status" value="2"/>
</dbReference>
<dbReference type="GO" id="GO:0006357">
    <property type="term" value="P:regulation of transcription by RNA polymerase II"/>
    <property type="evidence" value="ECO:0007669"/>
    <property type="project" value="InterPro"/>
</dbReference>
<dbReference type="InterPro" id="IPR013083">
    <property type="entry name" value="Znf_RING/FYVE/PHD"/>
</dbReference>
<accession>A0A016T7L8</accession>
<dbReference type="InterPro" id="IPR011011">
    <property type="entry name" value="Znf_FYVE_PHD"/>
</dbReference>
<feature type="domain" description="PHD-type" evidence="9">
    <location>
        <begin position="699"/>
        <end position="750"/>
    </location>
</feature>
<dbReference type="AlphaFoldDB" id="A0A016T7L8"/>
<dbReference type="SMART" id="SM00297">
    <property type="entry name" value="BROMO"/>
    <property type="match status" value="1"/>
</dbReference>
<feature type="compositionally biased region" description="Basic residues" evidence="7">
    <location>
        <begin position="602"/>
        <end position="612"/>
    </location>
</feature>
<evidence type="ECO:0000256" key="4">
    <source>
        <dbReference type="ARBA" id="ARBA00023117"/>
    </source>
</evidence>
<reference evidence="11" key="1">
    <citation type="journal article" date="2015" name="Nat. Genet.">
        <title>The genome and transcriptome of the zoonotic hookworm Ancylostoma ceylanicum identify infection-specific gene families.</title>
        <authorList>
            <person name="Schwarz E.M."/>
            <person name="Hu Y."/>
            <person name="Antoshechkin I."/>
            <person name="Miller M.M."/>
            <person name="Sternberg P.W."/>
            <person name="Aroian R.V."/>
        </authorList>
    </citation>
    <scope>NUCLEOTIDE SEQUENCE</scope>
    <source>
        <strain evidence="11">HY135</strain>
    </source>
</reference>
<evidence type="ECO:0008006" key="12">
    <source>
        <dbReference type="Google" id="ProtNLM"/>
    </source>
</evidence>
<protein>
    <recommendedName>
        <fullName evidence="12">PHD-finger</fullName>
    </recommendedName>
</protein>
<dbReference type="STRING" id="53326.A0A016T7L8"/>
<feature type="domain" description="Bromo" evidence="8">
    <location>
        <begin position="786"/>
        <end position="856"/>
    </location>
</feature>
<feature type="region of interest" description="Disordered" evidence="7">
    <location>
        <begin position="185"/>
        <end position="220"/>
    </location>
</feature>
<dbReference type="CDD" id="cd15560">
    <property type="entry name" value="PHD2_3_BPTF"/>
    <property type="match status" value="1"/>
</dbReference>
<dbReference type="OrthoDB" id="784962at2759"/>
<feature type="compositionally biased region" description="Basic and acidic residues" evidence="7">
    <location>
        <begin position="530"/>
        <end position="544"/>
    </location>
</feature>
<dbReference type="Pfam" id="PF00628">
    <property type="entry name" value="PHD"/>
    <property type="match status" value="2"/>
</dbReference>
<dbReference type="SUPFAM" id="SSF57903">
    <property type="entry name" value="FYVE/PHD zinc finger"/>
    <property type="match status" value="2"/>
</dbReference>
<feature type="region of interest" description="Disordered" evidence="7">
    <location>
        <begin position="530"/>
        <end position="632"/>
    </location>
</feature>
<organism evidence="10 11">
    <name type="scientific">Ancylostoma ceylanicum</name>
    <dbReference type="NCBI Taxonomy" id="53326"/>
    <lineage>
        <taxon>Eukaryota</taxon>
        <taxon>Metazoa</taxon>
        <taxon>Ecdysozoa</taxon>
        <taxon>Nematoda</taxon>
        <taxon>Chromadorea</taxon>
        <taxon>Rhabditida</taxon>
        <taxon>Rhabditina</taxon>
        <taxon>Rhabditomorpha</taxon>
        <taxon>Strongyloidea</taxon>
        <taxon>Ancylostomatidae</taxon>
        <taxon>Ancylostomatinae</taxon>
        <taxon>Ancylostoma</taxon>
    </lineage>
</organism>
<dbReference type="InterPro" id="IPR038028">
    <property type="entry name" value="BPTF"/>
</dbReference>
<feature type="region of interest" description="Disordered" evidence="7">
    <location>
        <begin position="469"/>
        <end position="502"/>
    </location>
</feature>
<evidence type="ECO:0000256" key="1">
    <source>
        <dbReference type="ARBA" id="ARBA00022723"/>
    </source>
</evidence>
<evidence type="ECO:0000256" key="5">
    <source>
        <dbReference type="PROSITE-ProRule" id="PRU00035"/>
    </source>
</evidence>
<dbReference type="PRINTS" id="PR00503">
    <property type="entry name" value="BROMODOMAIN"/>
</dbReference>
<keyword evidence="4 5" id="KW-0103">Bromodomain</keyword>
<feature type="compositionally biased region" description="Basic and acidic residues" evidence="7">
    <location>
        <begin position="613"/>
        <end position="631"/>
    </location>
</feature>
<dbReference type="GO" id="GO:0016589">
    <property type="term" value="C:NURF complex"/>
    <property type="evidence" value="ECO:0007669"/>
    <property type="project" value="InterPro"/>
</dbReference>
<dbReference type="InterPro" id="IPR001965">
    <property type="entry name" value="Znf_PHD"/>
</dbReference>
<evidence type="ECO:0000256" key="3">
    <source>
        <dbReference type="ARBA" id="ARBA00022833"/>
    </source>
</evidence>
<dbReference type="PANTHER" id="PTHR45975:SF2">
    <property type="entry name" value="NUCLEOSOME-REMODELING FACTOR SUBUNIT BPTF"/>
    <property type="match status" value="1"/>
</dbReference>
<evidence type="ECO:0000256" key="6">
    <source>
        <dbReference type="PROSITE-ProRule" id="PRU00146"/>
    </source>
</evidence>
<evidence type="ECO:0000259" key="8">
    <source>
        <dbReference type="PROSITE" id="PS50014"/>
    </source>
</evidence>
<gene>
    <name evidence="10" type="primary">Acey_s0130.g1550</name>
    <name evidence="10" type="ORF">Y032_0130g1550</name>
</gene>
<evidence type="ECO:0000256" key="7">
    <source>
        <dbReference type="SAM" id="MobiDB-lite"/>
    </source>
</evidence>
<dbReference type="PROSITE" id="PS00633">
    <property type="entry name" value="BROMODOMAIN_1"/>
    <property type="match status" value="1"/>
</dbReference>
<keyword evidence="3" id="KW-0862">Zinc</keyword>
<evidence type="ECO:0000259" key="9">
    <source>
        <dbReference type="PROSITE" id="PS50016"/>
    </source>
</evidence>
<dbReference type="InterPro" id="IPR036427">
    <property type="entry name" value="Bromodomain-like_sf"/>
</dbReference>
<feature type="domain" description="PHD-type" evidence="9">
    <location>
        <begin position="639"/>
        <end position="690"/>
    </location>
</feature>
<dbReference type="SUPFAM" id="SSF47370">
    <property type="entry name" value="Bromodomain"/>
    <property type="match status" value="1"/>
</dbReference>
<feature type="compositionally biased region" description="Polar residues" evidence="7">
    <location>
        <begin position="471"/>
        <end position="490"/>
    </location>
</feature>
<dbReference type="InterPro" id="IPR018359">
    <property type="entry name" value="Bromodomain_CS"/>
</dbReference>
<dbReference type="EMBL" id="JARK01001466">
    <property type="protein sequence ID" value="EYB98584.1"/>
    <property type="molecule type" value="Genomic_DNA"/>
</dbReference>
<keyword evidence="1" id="KW-0479">Metal-binding</keyword>
<sequence>MFQGRDQDQPTSTLLVPAHAVESAAVRTGFEQTVDPFMKRMAVEKAASGPVTTSQGVVRRQIARPSEVYEEVYYEPSEVKERVVYTDGIRPIAARPVNRVSQPYGYAQNSGFARSAVRNAVPVVGGRVQPTTYGSAVPMRRITSYKEFCKSRGVADNSRILGRPYRFDFENNEDEERAIAEAIAREEELMRQEEVDRGGRPEPGARDPAGRPYDEDPEEHARMVPSYSHLGYAFYSHPAVPRYISNLTIHKDDTPDTRVVKQILETMVMQVCRWDKQFGWYKNLLMKPRRSHFDRRRMFANQRETVLSEHIDRLRKEINKRRTKIENQAEELCGLPTPWRKSRMKSHMRDAHLRSVRVRYAERIARRPPSRPLIKRAGDRPAFRVIFAYYGDKQLVKSPITMCAVFIPPSRTPSITSANGTPSIHRSASTSSTLTDVISEELFPKFSSADEDWKDFGYLLDADKDAAAQTGGESISQTETVPGSNCTSRGSGPARIADVNRPRPVAINPAEISLGGDVLDDWAKDSKAVVKEEEKDQKELRDGNASEQATPLKEEPVEESNVVADWQPSRKGPALSSPPKHKRRHDDRSLEENSSSGSEVRRRGRPPKRRHHSELEHSTRSNEDYPRDRSPPEGLDPNVLHCICRTTFNPRRFYLPCEMCYRWFHGRCVGITEEAYKDMDGWTCRECLQEAKRARQEQELYCTCRTPYSDSEFYVGCEGCEGWFHPRCVGITQEEAEAMDEYLCPNCTEAQTAQGYESASSSASSTQATLCRADYPLVWRLLETVADHRMSWSFRQPVNLEEFPNYLEIVEHPIDLSVIQRRLENLEYQRLKDFTRDMSRLFENARLFYPKDSNVYQCADTLEKIFEHSLAEVRAEIDARINGRKVSESQTIDSSLDIDTDQLIDVNLDVDPTMFLL</sequence>
<dbReference type="PANTHER" id="PTHR45975">
    <property type="entry name" value="NUCLEOSOME-REMODELING FACTOR SUBUNIT BPTF"/>
    <property type="match status" value="1"/>
</dbReference>
<evidence type="ECO:0000313" key="10">
    <source>
        <dbReference type="EMBL" id="EYB98584.1"/>
    </source>
</evidence>
<proteinExistence type="predicted"/>
<dbReference type="PROSITE" id="PS50014">
    <property type="entry name" value="BROMODOMAIN_2"/>
    <property type="match status" value="1"/>
</dbReference>
<evidence type="ECO:0000256" key="2">
    <source>
        <dbReference type="ARBA" id="ARBA00022771"/>
    </source>
</evidence>
<keyword evidence="2 6" id="KW-0863">Zinc-finger</keyword>
<dbReference type="Gene3D" id="3.30.40.10">
    <property type="entry name" value="Zinc/RING finger domain, C3HC4 (zinc finger)"/>
    <property type="match status" value="2"/>
</dbReference>
<evidence type="ECO:0000313" key="11">
    <source>
        <dbReference type="Proteomes" id="UP000024635"/>
    </source>
</evidence>
<dbReference type="Gene3D" id="1.20.920.10">
    <property type="entry name" value="Bromodomain-like"/>
    <property type="match status" value="1"/>
</dbReference>